<dbReference type="AlphaFoldDB" id="A0AAV2I4G5"/>
<evidence type="ECO:0000313" key="4">
    <source>
        <dbReference type="Proteomes" id="UP001497497"/>
    </source>
</evidence>
<dbReference type="Gene3D" id="2.130.10.10">
    <property type="entry name" value="YVTN repeat-like/Quinoprotein amine dehydrogenase"/>
    <property type="match status" value="1"/>
</dbReference>
<proteinExistence type="predicted"/>
<feature type="domain" description="Bardet-Biedl syndrome 1 N-terminal" evidence="1">
    <location>
        <begin position="8"/>
        <end position="260"/>
    </location>
</feature>
<feature type="domain" description="Bardet-Biedl syndrome 1 protein GAE" evidence="2">
    <location>
        <begin position="471"/>
        <end position="574"/>
    </location>
</feature>
<dbReference type="GO" id="GO:0005930">
    <property type="term" value="C:axoneme"/>
    <property type="evidence" value="ECO:0007669"/>
    <property type="project" value="TreeGrafter"/>
</dbReference>
<evidence type="ECO:0000259" key="2">
    <source>
        <dbReference type="Pfam" id="PF23304"/>
    </source>
</evidence>
<name>A0AAV2I4G5_LYMST</name>
<dbReference type="Pfam" id="PF14779">
    <property type="entry name" value="BBS1"/>
    <property type="match status" value="1"/>
</dbReference>
<evidence type="ECO:0008006" key="5">
    <source>
        <dbReference type="Google" id="ProtNLM"/>
    </source>
</evidence>
<gene>
    <name evidence="3" type="ORF">GSLYS_00013789001</name>
</gene>
<dbReference type="GO" id="GO:0061512">
    <property type="term" value="P:protein localization to cilium"/>
    <property type="evidence" value="ECO:0007669"/>
    <property type="project" value="TreeGrafter"/>
</dbReference>
<dbReference type="Proteomes" id="UP001497497">
    <property type="component" value="Unassembled WGS sequence"/>
</dbReference>
<protein>
    <recommendedName>
        <fullName evidence="5">Bardet-Biedl syndrome 1</fullName>
    </recommendedName>
</protein>
<sequence>MASSSEKWLDAYYDPVASLYTFTQCLTLSDIQADGDWKLIVADLGTGSYDMKLKVYKNTTLMSEHTIIDLPTGVVTFYMDTLTPRTPAIAVASGPYIYVYKNLRPYFKFTLPPLEIHPVEEDLWNQVKDEQVNVHSMREMLETLRQEGAALTVRSLRLLQMDIGNVQNFVNLHKHTPLKKQTVITCLATMKKSVADEDAISCLVLGTENKSIYILDPEAFTVLATMNLPNVPVFLSVNGLFDVDYRIVVSCRNGCVYTLKRGSTDVTRNMIELNSHPVGMERVNKNIYVGCMDETLHCFTSKGKKLWTVRLPAGITTIEAIDYKPKSFTAVLVALNNQEVHIYKEKYLVDIIKMDDIVTGMRFGRFGREDGTLVMSTKRGGLYVKILKRTAKFEEKDMSAGPPASQNVKLNVPKKTKLFVDQTQRERENGVAMHRTFQRDLAQLRLKVMREYVKVLDNSLNPISSDPMEPLKLSAHVQGIGPTFKFTVKLQNTSLSQATTDLLITFDFDDKLYNFHKRLIQVPMLVPGLTYDFDTFVDCLNDKGITDNVKVYVLKQGKSVPVLTGVVSMPVSESIVVV</sequence>
<dbReference type="InterPro" id="IPR015943">
    <property type="entry name" value="WD40/YVTN_repeat-like_dom_sf"/>
</dbReference>
<reference evidence="3 4" key="1">
    <citation type="submission" date="2024-04" db="EMBL/GenBank/DDBJ databases">
        <authorList>
            <consortium name="Genoscope - CEA"/>
            <person name="William W."/>
        </authorList>
    </citation>
    <scope>NUCLEOTIDE SEQUENCE [LARGE SCALE GENOMIC DNA]</scope>
</reference>
<dbReference type="GO" id="GO:0005113">
    <property type="term" value="F:patched binding"/>
    <property type="evidence" value="ECO:0007669"/>
    <property type="project" value="TreeGrafter"/>
</dbReference>
<dbReference type="InterPro" id="IPR028784">
    <property type="entry name" value="BBS1"/>
</dbReference>
<dbReference type="InterPro" id="IPR036322">
    <property type="entry name" value="WD40_repeat_dom_sf"/>
</dbReference>
<dbReference type="GO" id="GO:0005813">
    <property type="term" value="C:centrosome"/>
    <property type="evidence" value="ECO:0007669"/>
    <property type="project" value="TreeGrafter"/>
</dbReference>
<dbReference type="Pfam" id="PF23304">
    <property type="entry name" value="GAE_BBS1"/>
    <property type="match status" value="1"/>
</dbReference>
<dbReference type="PANTHER" id="PTHR20870">
    <property type="entry name" value="BARDET-BIEDL SYNDROME 1 PROTEIN"/>
    <property type="match status" value="1"/>
</dbReference>
<keyword evidence="4" id="KW-1185">Reference proteome</keyword>
<evidence type="ECO:0000259" key="1">
    <source>
        <dbReference type="Pfam" id="PF14779"/>
    </source>
</evidence>
<dbReference type="SUPFAM" id="SSF50978">
    <property type="entry name" value="WD40 repeat-like"/>
    <property type="match status" value="1"/>
</dbReference>
<dbReference type="PANTHER" id="PTHR20870:SF0">
    <property type="entry name" value="BARDET-BIEDL SYNDROME 1 PROTEIN"/>
    <property type="match status" value="1"/>
</dbReference>
<dbReference type="InterPro" id="IPR032728">
    <property type="entry name" value="BBS1_N"/>
</dbReference>
<organism evidence="3 4">
    <name type="scientific">Lymnaea stagnalis</name>
    <name type="common">Great pond snail</name>
    <name type="synonym">Helix stagnalis</name>
    <dbReference type="NCBI Taxonomy" id="6523"/>
    <lineage>
        <taxon>Eukaryota</taxon>
        <taxon>Metazoa</taxon>
        <taxon>Spiralia</taxon>
        <taxon>Lophotrochozoa</taxon>
        <taxon>Mollusca</taxon>
        <taxon>Gastropoda</taxon>
        <taxon>Heterobranchia</taxon>
        <taxon>Euthyneura</taxon>
        <taxon>Panpulmonata</taxon>
        <taxon>Hygrophila</taxon>
        <taxon>Lymnaeoidea</taxon>
        <taxon>Lymnaeidae</taxon>
        <taxon>Lymnaea</taxon>
    </lineage>
</organism>
<accession>A0AAV2I4G5</accession>
<comment type="caution">
    <text evidence="3">The sequence shown here is derived from an EMBL/GenBank/DDBJ whole genome shotgun (WGS) entry which is preliminary data.</text>
</comment>
<dbReference type="EMBL" id="CAXITT010000368">
    <property type="protein sequence ID" value="CAL1540056.1"/>
    <property type="molecule type" value="Genomic_DNA"/>
</dbReference>
<dbReference type="GO" id="GO:1905515">
    <property type="term" value="P:non-motile cilium assembly"/>
    <property type="evidence" value="ECO:0007669"/>
    <property type="project" value="InterPro"/>
</dbReference>
<dbReference type="GO" id="GO:0034464">
    <property type="term" value="C:BBSome"/>
    <property type="evidence" value="ECO:0007669"/>
    <property type="project" value="InterPro"/>
</dbReference>
<dbReference type="GO" id="GO:0005119">
    <property type="term" value="F:smoothened binding"/>
    <property type="evidence" value="ECO:0007669"/>
    <property type="project" value="TreeGrafter"/>
</dbReference>
<dbReference type="InterPro" id="IPR056419">
    <property type="entry name" value="GAE_BBS1"/>
</dbReference>
<evidence type="ECO:0000313" key="3">
    <source>
        <dbReference type="EMBL" id="CAL1540056.1"/>
    </source>
</evidence>